<evidence type="ECO:0000256" key="3">
    <source>
        <dbReference type="ARBA" id="ARBA00023163"/>
    </source>
</evidence>
<dbReference type="SUPFAM" id="SSF46689">
    <property type="entry name" value="Homeodomain-like"/>
    <property type="match status" value="2"/>
</dbReference>
<dbReference type="Pfam" id="PF02311">
    <property type="entry name" value="AraC_binding"/>
    <property type="match status" value="1"/>
</dbReference>
<dbReference type="InterPro" id="IPR037923">
    <property type="entry name" value="HTH-like"/>
</dbReference>
<comment type="caution">
    <text evidence="5">The sequence shown here is derived from an EMBL/GenBank/DDBJ whole genome shotgun (WGS) entry which is preliminary data.</text>
</comment>
<dbReference type="AlphaFoldDB" id="A0A5R9G657"/>
<proteinExistence type="predicted"/>
<dbReference type="Gene3D" id="1.10.10.60">
    <property type="entry name" value="Homeodomain-like"/>
    <property type="match status" value="2"/>
</dbReference>
<keyword evidence="3" id="KW-0804">Transcription</keyword>
<accession>A0A5R9G657</accession>
<dbReference type="Proteomes" id="UP000309676">
    <property type="component" value="Unassembled WGS sequence"/>
</dbReference>
<dbReference type="RefSeq" id="WP_138198178.1">
    <property type="nucleotide sequence ID" value="NZ_VCIW01000036.1"/>
</dbReference>
<name>A0A5R9G657_9BACL</name>
<feature type="domain" description="HTH araC/xylS-type" evidence="4">
    <location>
        <begin position="167"/>
        <end position="265"/>
    </location>
</feature>
<evidence type="ECO:0000256" key="1">
    <source>
        <dbReference type="ARBA" id="ARBA00023015"/>
    </source>
</evidence>
<dbReference type="Gene3D" id="2.60.120.280">
    <property type="entry name" value="Regulatory protein AraC"/>
    <property type="match status" value="1"/>
</dbReference>
<dbReference type="OrthoDB" id="9803764at2"/>
<evidence type="ECO:0000259" key="4">
    <source>
        <dbReference type="PROSITE" id="PS01124"/>
    </source>
</evidence>
<dbReference type="GO" id="GO:0043565">
    <property type="term" value="F:sequence-specific DNA binding"/>
    <property type="evidence" value="ECO:0007669"/>
    <property type="project" value="InterPro"/>
</dbReference>
<dbReference type="PRINTS" id="PR00032">
    <property type="entry name" value="HTHARAC"/>
</dbReference>
<dbReference type="GO" id="GO:0003700">
    <property type="term" value="F:DNA-binding transcription factor activity"/>
    <property type="evidence" value="ECO:0007669"/>
    <property type="project" value="InterPro"/>
</dbReference>
<keyword evidence="2" id="KW-0238">DNA-binding</keyword>
<dbReference type="InterPro" id="IPR003313">
    <property type="entry name" value="AraC-bd"/>
</dbReference>
<dbReference type="InterPro" id="IPR020449">
    <property type="entry name" value="Tscrpt_reg_AraC-type_HTH"/>
</dbReference>
<dbReference type="InterPro" id="IPR050204">
    <property type="entry name" value="AraC_XylS_family_regulators"/>
</dbReference>
<organism evidence="5 6">
    <name type="scientific">Paenibacillus antri</name>
    <dbReference type="NCBI Taxonomy" id="2582848"/>
    <lineage>
        <taxon>Bacteria</taxon>
        <taxon>Bacillati</taxon>
        <taxon>Bacillota</taxon>
        <taxon>Bacilli</taxon>
        <taxon>Bacillales</taxon>
        <taxon>Paenibacillaceae</taxon>
        <taxon>Paenibacillus</taxon>
    </lineage>
</organism>
<dbReference type="SUPFAM" id="SSF51215">
    <property type="entry name" value="Regulatory protein AraC"/>
    <property type="match status" value="1"/>
</dbReference>
<gene>
    <name evidence="5" type="ORF">FE782_30720</name>
</gene>
<evidence type="ECO:0000313" key="6">
    <source>
        <dbReference type="Proteomes" id="UP000309676"/>
    </source>
</evidence>
<evidence type="ECO:0000313" key="5">
    <source>
        <dbReference type="EMBL" id="TLS48444.1"/>
    </source>
</evidence>
<keyword evidence="6" id="KW-1185">Reference proteome</keyword>
<reference evidence="5 6" key="1">
    <citation type="submission" date="2019-05" db="EMBL/GenBank/DDBJ databases">
        <authorList>
            <person name="Narsing Rao M.P."/>
            <person name="Li W.J."/>
        </authorList>
    </citation>
    <scope>NUCLEOTIDE SEQUENCE [LARGE SCALE GENOMIC DNA]</scope>
    <source>
        <strain evidence="5 6">SYSU_K30003</strain>
    </source>
</reference>
<dbReference type="InterPro" id="IPR018060">
    <property type="entry name" value="HTH_AraC"/>
</dbReference>
<dbReference type="InterPro" id="IPR009057">
    <property type="entry name" value="Homeodomain-like_sf"/>
</dbReference>
<dbReference type="Pfam" id="PF12833">
    <property type="entry name" value="HTH_18"/>
    <property type="match status" value="1"/>
</dbReference>
<dbReference type="PANTHER" id="PTHR46796">
    <property type="entry name" value="HTH-TYPE TRANSCRIPTIONAL ACTIVATOR RHAS-RELATED"/>
    <property type="match status" value="1"/>
</dbReference>
<dbReference type="SMART" id="SM00342">
    <property type="entry name" value="HTH_ARAC"/>
    <property type="match status" value="1"/>
</dbReference>
<evidence type="ECO:0000256" key="2">
    <source>
        <dbReference type="ARBA" id="ARBA00023125"/>
    </source>
</evidence>
<protein>
    <submittedName>
        <fullName evidence="5">Helix-turn-helix domain-containing protein</fullName>
    </submittedName>
</protein>
<sequence length="269" mass="30196">MEQRLEAYGGEAKGLTIAGRFRVPDTYVVDRPTGRDEDDWIVAYTLEGAGYVRTTGLEHRLGPGDILLLNASVPHAYGTCAGEIWGFVWAHFSPERMDASFLPTETATVAPIADASARRRIVRAFRRVLIDARDRGDFWNELCYGALQEVLAIAARQIARRIDPRVEEARRLLAANMREPVRIETLAKAVGLSPSRLSHLFKETTGQSIVDALNAMRVRQAALLLEHTRRGAAEIAYEVGFQNYNHFLAQFRRRFGASPTGYRRGLRLE</sequence>
<keyword evidence="1" id="KW-0805">Transcription regulation</keyword>
<dbReference type="EMBL" id="VCIW01000036">
    <property type="protein sequence ID" value="TLS48444.1"/>
    <property type="molecule type" value="Genomic_DNA"/>
</dbReference>
<dbReference type="PROSITE" id="PS01124">
    <property type="entry name" value="HTH_ARAC_FAMILY_2"/>
    <property type="match status" value="1"/>
</dbReference>